<dbReference type="EMBL" id="FPCG01000001">
    <property type="protein sequence ID" value="SFV20439.1"/>
    <property type="molecule type" value="Genomic_DNA"/>
</dbReference>
<dbReference type="PANTHER" id="PTHR39203">
    <property type="entry name" value="CYTOPLASMIC PROTEIN-RELATED"/>
    <property type="match status" value="1"/>
</dbReference>
<organism evidence="2 3">
    <name type="scientific">Micrococcus terreus</name>
    <dbReference type="NCBI Taxonomy" id="574650"/>
    <lineage>
        <taxon>Bacteria</taxon>
        <taxon>Bacillati</taxon>
        <taxon>Actinomycetota</taxon>
        <taxon>Actinomycetes</taxon>
        <taxon>Micrococcales</taxon>
        <taxon>Micrococcaceae</taxon>
        <taxon>Micrococcus</taxon>
    </lineage>
</organism>
<keyword evidence="3" id="KW-1185">Reference proteome</keyword>
<evidence type="ECO:0000313" key="3">
    <source>
        <dbReference type="Proteomes" id="UP000198881"/>
    </source>
</evidence>
<dbReference type="InterPro" id="IPR007374">
    <property type="entry name" value="ASCH_domain"/>
</dbReference>
<gene>
    <name evidence="2" type="ORF">SAMN04487966_101374</name>
</gene>
<dbReference type="PANTHER" id="PTHR39203:SF1">
    <property type="entry name" value="CYTOPLASMIC PROTEIN"/>
    <property type="match status" value="1"/>
</dbReference>
<dbReference type="InterPro" id="IPR015947">
    <property type="entry name" value="PUA-like_sf"/>
</dbReference>
<dbReference type="CDD" id="cd02440">
    <property type="entry name" value="AdoMet_MTases"/>
    <property type="match status" value="1"/>
</dbReference>
<evidence type="ECO:0000259" key="1">
    <source>
        <dbReference type="SMART" id="SM01022"/>
    </source>
</evidence>
<dbReference type="Proteomes" id="UP000198881">
    <property type="component" value="Unassembled WGS sequence"/>
</dbReference>
<protein>
    <submittedName>
        <fullName evidence="2">Uncharacterized protein YhfF</fullName>
    </submittedName>
</protein>
<dbReference type="InterPro" id="IPR041698">
    <property type="entry name" value="Methyltransf_25"/>
</dbReference>
<dbReference type="Pfam" id="PF13649">
    <property type="entry name" value="Methyltransf_25"/>
    <property type="match status" value="1"/>
</dbReference>
<dbReference type="InterPro" id="IPR009326">
    <property type="entry name" value="DUF984"/>
</dbReference>
<evidence type="ECO:0000313" key="2">
    <source>
        <dbReference type="EMBL" id="SFV20439.1"/>
    </source>
</evidence>
<dbReference type="RefSeq" id="WP_218154293.1">
    <property type="nucleotide sequence ID" value="NZ_FPCG01000001.1"/>
</dbReference>
<sequence>MTELPREEFANPGPLRDALVAAILDGTKTSTTSLHADYAAEGEVLPQAGGRGAVVDSADQVVAVIETTAVDVVRLAEVPWEHARAEGEGHRTVAEWRCDHERFWAECGVAVDDDTLVVLQAFRVVEILQGDTADLTRRRYRRRAQEYTDQLGAMDAVAEPDRVLVERWAQTVQGRILDAGCGPGHWTGHLAGLGHDVVGMDPVEEFVAHARLAHPRVPFRVGSFEDLPDGETYGGVLSWYSLIHLPPSEVRETLARFRDTVPYGGSVLLGFFTADELEPFDHLVAPAWVWPVEQMIELLEEHEFEVLHQERRQDPGVRREHAVVVAVHRRTRGFHASGPQRLRMFNEYGVDWPFWDDDGPMDVDDLPLPEELTSRVLRWAAGFNDEFDWDRGWPSAAQRDAHVAEGHQLFREVQAALPAHLTVELDLWETIVAPPGSVSPPRGR</sequence>
<proteinExistence type="predicted"/>
<dbReference type="Pfam" id="PF04266">
    <property type="entry name" value="ASCH"/>
    <property type="match status" value="1"/>
</dbReference>
<dbReference type="Gene3D" id="3.40.50.150">
    <property type="entry name" value="Vaccinia Virus protein VP39"/>
    <property type="match status" value="1"/>
</dbReference>
<dbReference type="STRING" id="574650.SAMN04487966_101374"/>
<dbReference type="Gene3D" id="3.10.400.10">
    <property type="entry name" value="Sulfate adenylyltransferase"/>
    <property type="match status" value="1"/>
</dbReference>
<reference evidence="2 3" key="1">
    <citation type="submission" date="2016-10" db="EMBL/GenBank/DDBJ databases">
        <authorList>
            <person name="de Groot N.N."/>
        </authorList>
    </citation>
    <scope>NUCLEOTIDE SEQUENCE [LARGE SCALE GENOMIC DNA]</scope>
    <source>
        <strain evidence="2 3">CGMCC 1.7054</strain>
    </source>
</reference>
<dbReference type="SUPFAM" id="SSF88697">
    <property type="entry name" value="PUA domain-like"/>
    <property type="match status" value="1"/>
</dbReference>
<accession>A0A1I7MEU9</accession>
<feature type="domain" description="ASCH" evidence="1">
    <location>
        <begin position="7"/>
        <end position="126"/>
    </location>
</feature>
<dbReference type="InterPro" id="IPR029063">
    <property type="entry name" value="SAM-dependent_MTases_sf"/>
</dbReference>
<name>A0A1I7MEU9_9MICC</name>
<dbReference type="SUPFAM" id="SSF53335">
    <property type="entry name" value="S-adenosyl-L-methionine-dependent methyltransferases"/>
    <property type="match status" value="1"/>
</dbReference>
<dbReference type="AlphaFoldDB" id="A0A1I7MEU9"/>
<dbReference type="SMART" id="SM01022">
    <property type="entry name" value="ASCH"/>
    <property type="match status" value="1"/>
</dbReference>